<dbReference type="Pfam" id="PF03004">
    <property type="entry name" value="Transposase_24"/>
    <property type="match status" value="1"/>
</dbReference>
<evidence type="ECO:0000256" key="1">
    <source>
        <dbReference type="SAM" id="MobiDB-lite"/>
    </source>
</evidence>
<feature type="compositionally biased region" description="Polar residues" evidence="1">
    <location>
        <begin position="179"/>
        <end position="192"/>
    </location>
</feature>
<dbReference type="EMBL" id="DF973984">
    <property type="protein sequence ID" value="GAU43598.1"/>
    <property type="molecule type" value="Genomic_DNA"/>
</dbReference>
<name>A0A2Z6NG96_TRISU</name>
<reference evidence="3" key="1">
    <citation type="journal article" date="2017" name="Front. Plant Sci.">
        <title>Climate Clever Clovers: New Paradigm to Reduce the Environmental Footprint of Ruminants by Breeding Low Methanogenic Forages Utilizing Haplotype Variation.</title>
        <authorList>
            <person name="Kaur P."/>
            <person name="Appels R."/>
            <person name="Bayer P.E."/>
            <person name="Keeble-Gagnere G."/>
            <person name="Wang J."/>
            <person name="Hirakawa H."/>
            <person name="Shirasawa K."/>
            <person name="Vercoe P."/>
            <person name="Stefanova K."/>
            <person name="Durmic Z."/>
            <person name="Nichols P."/>
            <person name="Revell C."/>
            <person name="Isobe S.N."/>
            <person name="Edwards D."/>
            <person name="Erskine W."/>
        </authorList>
    </citation>
    <scope>NUCLEOTIDE SEQUENCE [LARGE SCALE GENOMIC DNA]</scope>
    <source>
        <strain evidence="3">cv. Daliak</strain>
    </source>
</reference>
<proteinExistence type="predicted"/>
<dbReference type="PANTHER" id="PTHR33144:SF50">
    <property type="entry name" value="OS03G0714750 PROTEIN"/>
    <property type="match status" value="1"/>
</dbReference>
<protein>
    <submittedName>
        <fullName evidence="2">Uncharacterized protein</fullName>
    </submittedName>
</protein>
<evidence type="ECO:0000313" key="2">
    <source>
        <dbReference type="EMBL" id="GAU43598.1"/>
    </source>
</evidence>
<dbReference type="OrthoDB" id="1913335at2759"/>
<accession>A0A2Z6NG96</accession>
<keyword evidence="3" id="KW-1185">Reference proteome</keyword>
<evidence type="ECO:0000313" key="3">
    <source>
        <dbReference type="Proteomes" id="UP000242715"/>
    </source>
</evidence>
<dbReference type="Proteomes" id="UP000242715">
    <property type="component" value="Unassembled WGS sequence"/>
</dbReference>
<dbReference type="AlphaFoldDB" id="A0A2Z6NG96"/>
<dbReference type="InterPro" id="IPR004252">
    <property type="entry name" value="Probable_transposase_24"/>
</dbReference>
<dbReference type="PANTHER" id="PTHR33144">
    <property type="entry name" value="OS10G0409366 PROTEIN-RELATED"/>
    <property type="match status" value="1"/>
</dbReference>
<organism evidence="2 3">
    <name type="scientific">Trifolium subterraneum</name>
    <name type="common">Subterranean clover</name>
    <dbReference type="NCBI Taxonomy" id="3900"/>
    <lineage>
        <taxon>Eukaryota</taxon>
        <taxon>Viridiplantae</taxon>
        <taxon>Streptophyta</taxon>
        <taxon>Embryophyta</taxon>
        <taxon>Tracheophyta</taxon>
        <taxon>Spermatophyta</taxon>
        <taxon>Magnoliopsida</taxon>
        <taxon>eudicotyledons</taxon>
        <taxon>Gunneridae</taxon>
        <taxon>Pentapetalae</taxon>
        <taxon>rosids</taxon>
        <taxon>fabids</taxon>
        <taxon>Fabales</taxon>
        <taxon>Fabaceae</taxon>
        <taxon>Papilionoideae</taxon>
        <taxon>50 kb inversion clade</taxon>
        <taxon>NPAAA clade</taxon>
        <taxon>Hologalegina</taxon>
        <taxon>IRL clade</taxon>
        <taxon>Trifolieae</taxon>
        <taxon>Trifolium</taxon>
    </lineage>
</organism>
<sequence length="224" mass="25815">MPERNMNEMLEVIESKFEFVPPINDLTREMIKSDLNDKWKQWKCDLKAMPYDPSKTEEEIASEVPDARVDKDQFRELVHYWFSDEGQMKKGKGVIPERHEIYIETRTRKDGSIVNEKAAKLIEGLNKCSNEAGTSQSAQNMQGSIPWRDVIFFKVQGPAKKGCEQYVNDIIQAARQVTDASSAPNHFNSPSPDINEDNENGEEWKLTWRLALEDGNLKMKVVDY</sequence>
<gene>
    <name evidence="2" type="ORF">TSUD_140410</name>
</gene>
<feature type="region of interest" description="Disordered" evidence="1">
    <location>
        <begin position="179"/>
        <end position="199"/>
    </location>
</feature>